<name>A0A8J5S9S5_ZIZPA</name>
<reference evidence="2" key="1">
    <citation type="journal article" date="2021" name="bioRxiv">
        <title>Whole Genome Assembly and Annotation of Northern Wild Rice, Zizania palustris L., Supports a Whole Genome Duplication in the Zizania Genus.</title>
        <authorList>
            <person name="Haas M."/>
            <person name="Kono T."/>
            <person name="Macchietto M."/>
            <person name="Millas R."/>
            <person name="McGilp L."/>
            <person name="Shao M."/>
            <person name="Duquette J."/>
            <person name="Hirsch C.N."/>
            <person name="Kimball J."/>
        </authorList>
    </citation>
    <scope>NUCLEOTIDE SEQUENCE</scope>
    <source>
        <tissue evidence="2">Fresh leaf tissue</tissue>
    </source>
</reference>
<proteinExistence type="predicted"/>
<organism evidence="2 3">
    <name type="scientific">Zizania palustris</name>
    <name type="common">Northern wild rice</name>
    <dbReference type="NCBI Taxonomy" id="103762"/>
    <lineage>
        <taxon>Eukaryota</taxon>
        <taxon>Viridiplantae</taxon>
        <taxon>Streptophyta</taxon>
        <taxon>Embryophyta</taxon>
        <taxon>Tracheophyta</taxon>
        <taxon>Spermatophyta</taxon>
        <taxon>Magnoliopsida</taxon>
        <taxon>Liliopsida</taxon>
        <taxon>Poales</taxon>
        <taxon>Poaceae</taxon>
        <taxon>BOP clade</taxon>
        <taxon>Oryzoideae</taxon>
        <taxon>Oryzeae</taxon>
        <taxon>Zizaniinae</taxon>
        <taxon>Zizania</taxon>
    </lineage>
</organism>
<evidence type="ECO:0000313" key="3">
    <source>
        <dbReference type="Proteomes" id="UP000729402"/>
    </source>
</evidence>
<feature type="region of interest" description="Disordered" evidence="1">
    <location>
        <begin position="1"/>
        <end position="24"/>
    </location>
</feature>
<protein>
    <submittedName>
        <fullName evidence="2">Uncharacterized protein</fullName>
    </submittedName>
</protein>
<dbReference type="Proteomes" id="UP000729402">
    <property type="component" value="Unassembled WGS sequence"/>
</dbReference>
<reference evidence="2" key="2">
    <citation type="submission" date="2021-02" db="EMBL/GenBank/DDBJ databases">
        <authorList>
            <person name="Kimball J.A."/>
            <person name="Haas M.W."/>
            <person name="Macchietto M."/>
            <person name="Kono T."/>
            <person name="Duquette J."/>
            <person name="Shao M."/>
        </authorList>
    </citation>
    <scope>NUCLEOTIDE SEQUENCE</scope>
    <source>
        <tissue evidence="2">Fresh leaf tissue</tissue>
    </source>
</reference>
<gene>
    <name evidence="2" type="ORF">GUJ93_ZPchr0003g17095</name>
</gene>
<dbReference type="EMBL" id="JAAALK010000286">
    <property type="protein sequence ID" value="KAG8063777.1"/>
    <property type="molecule type" value="Genomic_DNA"/>
</dbReference>
<sequence>MTMRVLAGKTKCSDENNAAARSSERWRSRLHVRVRRPYVASSTPASPSPGLHGGACCPSRRRSLPRPNPVDHELVAAGSGSGEVVPPDSRR</sequence>
<feature type="region of interest" description="Disordered" evidence="1">
    <location>
        <begin position="37"/>
        <end position="91"/>
    </location>
</feature>
<keyword evidence="3" id="KW-1185">Reference proteome</keyword>
<accession>A0A8J5S9S5</accession>
<evidence type="ECO:0000256" key="1">
    <source>
        <dbReference type="SAM" id="MobiDB-lite"/>
    </source>
</evidence>
<evidence type="ECO:0000313" key="2">
    <source>
        <dbReference type="EMBL" id="KAG8063777.1"/>
    </source>
</evidence>
<comment type="caution">
    <text evidence="2">The sequence shown here is derived from an EMBL/GenBank/DDBJ whole genome shotgun (WGS) entry which is preliminary data.</text>
</comment>
<dbReference type="AlphaFoldDB" id="A0A8J5S9S5"/>